<gene>
    <name evidence="1" type="ORF">SAMN04487967_1062</name>
</gene>
<dbReference type="Proteomes" id="UP000199112">
    <property type="component" value="Unassembled WGS sequence"/>
</dbReference>
<proteinExistence type="predicted"/>
<reference evidence="2" key="1">
    <citation type="submission" date="2016-10" db="EMBL/GenBank/DDBJ databases">
        <authorList>
            <person name="Varghese N."/>
            <person name="Submissions S."/>
        </authorList>
    </citation>
    <scope>NUCLEOTIDE SEQUENCE [LARGE SCALE GENOMIC DNA]</scope>
    <source>
        <strain evidence="2">CGMCC 1.8981</strain>
    </source>
</reference>
<dbReference type="EMBL" id="FNWL01000001">
    <property type="protein sequence ID" value="SEH12970.1"/>
    <property type="molecule type" value="Genomic_DNA"/>
</dbReference>
<dbReference type="AlphaFoldDB" id="A0A1H6FRY8"/>
<evidence type="ECO:0000313" key="1">
    <source>
        <dbReference type="EMBL" id="SEH12970.1"/>
    </source>
</evidence>
<organism evidence="1 2">
    <name type="scientific">Natronorubrum sediminis</name>
    <dbReference type="NCBI Taxonomy" id="640943"/>
    <lineage>
        <taxon>Archaea</taxon>
        <taxon>Methanobacteriati</taxon>
        <taxon>Methanobacteriota</taxon>
        <taxon>Stenosarchaea group</taxon>
        <taxon>Halobacteria</taxon>
        <taxon>Halobacteriales</taxon>
        <taxon>Natrialbaceae</taxon>
        <taxon>Natronorubrum</taxon>
    </lineage>
</organism>
<keyword evidence="2" id="KW-1185">Reference proteome</keyword>
<evidence type="ECO:0000313" key="2">
    <source>
        <dbReference type="Proteomes" id="UP000199112"/>
    </source>
</evidence>
<name>A0A1H6FRY8_9EURY</name>
<accession>A0A1H6FRY8</accession>
<sequence length="49" mass="5442">MLVGDNTSVETGEGRWGLRRPYEHVVGAALDDGDRDVFGHTYPLPREPC</sequence>
<protein>
    <submittedName>
        <fullName evidence="1">Uncharacterized protein</fullName>
    </submittedName>
</protein>